<keyword evidence="1" id="KW-0805">Transcription regulation</keyword>
<dbReference type="PROSITE" id="PS00356">
    <property type="entry name" value="HTH_LACI_1"/>
    <property type="match status" value="1"/>
</dbReference>
<feature type="domain" description="HTH lacI-type" evidence="4">
    <location>
        <begin position="22"/>
        <end position="76"/>
    </location>
</feature>
<protein>
    <submittedName>
        <fullName evidence="5">LacI family DNA-binding transcriptional regulator</fullName>
    </submittedName>
</protein>
<dbReference type="InterPro" id="IPR010982">
    <property type="entry name" value="Lambda_DNA-bd_dom_sf"/>
</dbReference>
<evidence type="ECO:0000313" key="5">
    <source>
        <dbReference type="EMBL" id="MFN2975804.1"/>
    </source>
</evidence>
<dbReference type="PANTHER" id="PTHR30146">
    <property type="entry name" value="LACI-RELATED TRANSCRIPTIONAL REPRESSOR"/>
    <property type="match status" value="1"/>
</dbReference>
<dbReference type="SUPFAM" id="SSF53822">
    <property type="entry name" value="Periplasmic binding protein-like I"/>
    <property type="match status" value="1"/>
</dbReference>
<evidence type="ECO:0000256" key="3">
    <source>
        <dbReference type="ARBA" id="ARBA00023163"/>
    </source>
</evidence>
<sequence>MAREVGMVSASDRNVSIPFDVAKLEDVARKAGVSNATASRALSGAGKVSDTARRRILEAAKQLSYTPNRSAQALKGGRSGMIGMVVPNLSDLFFASCVNAVEAVAMRNSSLLVVAATHDRADRTVDAMKRLLDHRVDGLVLGCSEYLTPLLTRTLRALPVPVVGIDAPLTKAGRPSVLIDNSAAAQRATEHLIANGYQRIISVQVEPTLYTMKERQLGYERAMRDAGLTPETRHVPDATAAQALLRDHQDGRTRRAFLVGNELGARYMIGAAKQLSLSMPKDFAMVSFDDFELAGFLETPLTVISQPTTLIGEAAATKLFRHMLHGTAANSDSEGELETILEASLVIRGSSICRPSPHDSRRSTHT</sequence>
<organism evidence="5 6">
    <name type="scientific">Terriglobus aquaticus</name>
    <dbReference type="NCBI Taxonomy" id="940139"/>
    <lineage>
        <taxon>Bacteria</taxon>
        <taxon>Pseudomonadati</taxon>
        <taxon>Acidobacteriota</taxon>
        <taxon>Terriglobia</taxon>
        <taxon>Terriglobales</taxon>
        <taxon>Acidobacteriaceae</taxon>
        <taxon>Terriglobus</taxon>
    </lineage>
</organism>
<dbReference type="Gene3D" id="1.10.260.40">
    <property type="entry name" value="lambda repressor-like DNA-binding domains"/>
    <property type="match status" value="1"/>
</dbReference>
<dbReference type="SUPFAM" id="SSF47413">
    <property type="entry name" value="lambda repressor-like DNA-binding domains"/>
    <property type="match status" value="1"/>
</dbReference>
<gene>
    <name evidence="5" type="ORF">ACK2TP_08520</name>
</gene>
<evidence type="ECO:0000256" key="2">
    <source>
        <dbReference type="ARBA" id="ARBA00023125"/>
    </source>
</evidence>
<dbReference type="PANTHER" id="PTHR30146:SF138">
    <property type="entry name" value="TRANSCRIPTIONAL REGULATORY PROTEIN"/>
    <property type="match status" value="1"/>
</dbReference>
<accession>A0ABW9KMN9</accession>
<evidence type="ECO:0000259" key="4">
    <source>
        <dbReference type="PROSITE" id="PS50932"/>
    </source>
</evidence>
<dbReference type="Pfam" id="PF00356">
    <property type="entry name" value="LacI"/>
    <property type="match status" value="1"/>
</dbReference>
<dbReference type="PROSITE" id="PS50932">
    <property type="entry name" value="HTH_LACI_2"/>
    <property type="match status" value="1"/>
</dbReference>
<proteinExistence type="predicted"/>
<dbReference type="InterPro" id="IPR028082">
    <property type="entry name" value="Peripla_BP_I"/>
</dbReference>
<dbReference type="GO" id="GO:0003677">
    <property type="term" value="F:DNA binding"/>
    <property type="evidence" value="ECO:0007669"/>
    <property type="project" value="UniProtKB-KW"/>
</dbReference>
<evidence type="ECO:0000313" key="6">
    <source>
        <dbReference type="Proteomes" id="UP001634747"/>
    </source>
</evidence>
<keyword evidence="3" id="KW-0804">Transcription</keyword>
<dbReference type="Pfam" id="PF00532">
    <property type="entry name" value="Peripla_BP_1"/>
    <property type="match status" value="1"/>
</dbReference>
<keyword evidence="2 5" id="KW-0238">DNA-binding</keyword>
<dbReference type="CDD" id="cd01392">
    <property type="entry name" value="HTH_LacI"/>
    <property type="match status" value="1"/>
</dbReference>
<dbReference type="InterPro" id="IPR000843">
    <property type="entry name" value="HTH_LacI"/>
</dbReference>
<name>A0ABW9KMN9_9BACT</name>
<comment type="caution">
    <text evidence="5">The sequence shown here is derived from an EMBL/GenBank/DDBJ whole genome shotgun (WGS) entry which is preliminary data.</text>
</comment>
<dbReference type="EMBL" id="JBJYXY010000001">
    <property type="protein sequence ID" value="MFN2975804.1"/>
    <property type="molecule type" value="Genomic_DNA"/>
</dbReference>
<reference evidence="5 6" key="1">
    <citation type="submission" date="2024-12" db="EMBL/GenBank/DDBJ databases">
        <authorList>
            <person name="Lee Y."/>
        </authorList>
    </citation>
    <scope>NUCLEOTIDE SEQUENCE [LARGE SCALE GENOMIC DNA]</scope>
    <source>
        <strain evidence="5 6">03SUJ4</strain>
    </source>
</reference>
<evidence type="ECO:0000256" key="1">
    <source>
        <dbReference type="ARBA" id="ARBA00023015"/>
    </source>
</evidence>
<dbReference type="CDD" id="cd06267">
    <property type="entry name" value="PBP1_LacI_sugar_binding-like"/>
    <property type="match status" value="1"/>
</dbReference>
<dbReference type="Proteomes" id="UP001634747">
    <property type="component" value="Unassembled WGS sequence"/>
</dbReference>
<dbReference type="SMART" id="SM00354">
    <property type="entry name" value="HTH_LACI"/>
    <property type="match status" value="1"/>
</dbReference>
<dbReference type="RefSeq" id="WP_263412685.1">
    <property type="nucleotide sequence ID" value="NZ_BAABBH010000001.1"/>
</dbReference>
<dbReference type="InterPro" id="IPR001761">
    <property type="entry name" value="Peripla_BP/Lac1_sug-bd_dom"/>
</dbReference>
<keyword evidence="6" id="KW-1185">Reference proteome</keyword>
<dbReference type="Gene3D" id="3.40.50.2300">
    <property type="match status" value="2"/>
</dbReference>